<evidence type="ECO:0000313" key="3">
    <source>
        <dbReference type="Proteomes" id="UP001054252"/>
    </source>
</evidence>
<feature type="compositionally biased region" description="Polar residues" evidence="1">
    <location>
        <begin position="11"/>
        <end position="21"/>
    </location>
</feature>
<keyword evidence="3" id="KW-1185">Reference proteome</keyword>
<dbReference type="Proteomes" id="UP001054252">
    <property type="component" value="Unassembled WGS sequence"/>
</dbReference>
<evidence type="ECO:0000313" key="2">
    <source>
        <dbReference type="EMBL" id="GKV08231.1"/>
    </source>
</evidence>
<feature type="compositionally biased region" description="Polar residues" evidence="1">
    <location>
        <begin position="64"/>
        <end position="87"/>
    </location>
</feature>
<sequence length="87" mass="9391">MFYSPCREMGSPSSTPVNPRKQTLPPKRGQIKIRIIKCLFRLVTTLASMATKKGRNKGREKGSRLSSGCTTTAASPSGNPSDGSLTY</sequence>
<dbReference type="AlphaFoldDB" id="A0AAV5JBE5"/>
<dbReference type="EMBL" id="BPVZ01000028">
    <property type="protein sequence ID" value="GKV08231.1"/>
    <property type="molecule type" value="Genomic_DNA"/>
</dbReference>
<evidence type="ECO:0000256" key="1">
    <source>
        <dbReference type="SAM" id="MobiDB-lite"/>
    </source>
</evidence>
<gene>
    <name evidence="2" type="ORF">SLEP1_g19895</name>
</gene>
<reference evidence="2 3" key="1">
    <citation type="journal article" date="2021" name="Commun. Biol.">
        <title>The genome of Shorea leprosula (Dipterocarpaceae) highlights the ecological relevance of drought in aseasonal tropical rainforests.</title>
        <authorList>
            <person name="Ng K.K.S."/>
            <person name="Kobayashi M.J."/>
            <person name="Fawcett J.A."/>
            <person name="Hatakeyama M."/>
            <person name="Paape T."/>
            <person name="Ng C.H."/>
            <person name="Ang C.C."/>
            <person name="Tnah L.H."/>
            <person name="Lee C.T."/>
            <person name="Nishiyama T."/>
            <person name="Sese J."/>
            <person name="O'Brien M.J."/>
            <person name="Copetti D."/>
            <person name="Mohd Noor M.I."/>
            <person name="Ong R.C."/>
            <person name="Putra M."/>
            <person name="Sireger I.Z."/>
            <person name="Indrioko S."/>
            <person name="Kosugi Y."/>
            <person name="Izuno A."/>
            <person name="Isagi Y."/>
            <person name="Lee S.L."/>
            <person name="Shimizu K.K."/>
        </authorList>
    </citation>
    <scope>NUCLEOTIDE SEQUENCE [LARGE SCALE GENOMIC DNA]</scope>
    <source>
        <strain evidence="2">214</strain>
    </source>
</reference>
<comment type="caution">
    <text evidence="2">The sequence shown here is derived from an EMBL/GenBank/DDBJ whole genome shotgun (WGS) entry which is preliminary data.</text>
</comment>
<accession>A0AAV5JBE5</accession>
<organism evidence="2 3">
    <name type="scientific">Rubroshorea leprosula</name>
    <dbReference type="NCBI Taxonomy" id="152421"/>
    <lineage>
        <taxon>Eukaryota</taxon>
        <taxon>Viridiplantae</taxon>
        <taxon>Streptophyta</taxon>
        <taxon>Embryophyta</taxon>
        <taxon>Tracheophyta</taxon>
        <taxon>Spermatophyta</taxon>
        <taxon>Magnoliopsida</taxon>
        <taxon>eudicotyledons</taxon>
        <taxon>Gunneridae</taxon>
        <taxon>Pentapetalae</taxon>
        <taxon>rosids</taxon>
        <taxon>malvids</taxon>
        <taxon>Malvales</taxon>
        <taxon>Dipterocarpaceae</taxon>
        <taxon>Rubroshorea</taxon>
    </lineage>
</organism>
<protein>
    <submittedName>
        <fullName evidence="2">Uncharacterized protein</fullName>
    </submittedName>
</protein>
<feature type="region of interest" description="Disordered" evidence="1">
    <location>
        <begin position="1"/>
        <end position="28"/>
    </location>
</feature>
<proteinExistence type="predicted"/>
<name>A0AAV5JBE5_9ROSI</name>
<feature type="region of interest" description="Disordered" evidence="1">
    <location>
        <begin position="49"/>
        <end position="87"/>
    </location>
</feature>